<gene>
    <name evidence="6" type="ORF">FC26_GL002343</name>
</gene>
<name>A0A0R2A3S9_9LACO</name>
<dbReference type="Pfam" id="PF07457">
    <property type="entry name" value="DUF1516"/>
    <property type="match status" value="1"/>
</dbReference>
<dbReference type="PATRIC" id="fig|1423813.3.peg.2390"/>
<feature type="transmembrane region" description="Helical" evidence="5">
    <location>
        <begin position="21"/>
        <end position="40"/>
    </location>
</feature>
<dbReference type="EMBL" id="AYYY01000043">
    <property type="protein sequence ID" value="KRM61125.1"/>
    <property type="molecule type" value="Genomic_DNA"/>
</dbReference>
<keyword evidence="2 5" id="KW-0812">Transmembrane</keyword>
<evidence type="ECO:0000256" key="5">
    <source>
        <dbReference type="SAM" id="Phobius"/>
    </source>
</evidence>
<evidence type="ECO:0000256" key="3">
    <source>
        <dbReference type="ARBA" id="ARBA00022989"/>
    </source>
</evidence>
<evidence type="ECO:0000313" key="6">
    <source>
        <dbReference type="EMBL" id="KRM61125.1"/>
    </source>
</evidence>
<proteinExistence type="predicted"/>
<keyword evidence="3 5" id="KW-1133">Transmembrane helix</keyword>
<accession>A0A0R2A3S9</accession>
<evidence type="ECO:0000313" key="7">
    <source>
        <dbReference type="Proteomes" id="UP000051733"/>
    </source>
</evidence>
<feature type="transmembrane region" description="Helical" evidence="5">
    <location>
        <begin position="46"/>
        <end position="63"/>
    </location>
</feature>
<dbReference type="AlphaFoldDB" id="A0A0R2A3S9"/>
<evidence type="ECO:0000256" key="1">
    <source>
        <dbReference type="ARBA" id="ARBA00022475"/>
    </source>
</evidence>
<reference evidence="6 7" key="1">
    <citation type="journal article" date="2015" name="Genome Announc.">
        <title>Expanding the biotechnology potential of lactobacilli through comparative genomics of 213 strains and associated genera.</title>
        <authorList>
            <person name="Sun Z."/>
            <person name="Harris H.M."/>
            <person name="McCann A."/>
            <person name="Guo C."/>
            <person name="Argimon S."/>
            <person name="Zhang W."/>
            <person name="Yang X."/>
            <person name="Jeffery I.B."/>
            <person name="Cooney J.C."/>
            <person name="Kagawa T.F."/>
            <person name="Liu W."/>
            <person name="Song Y."/>
            <person name="Salvetti E."/>
            <person name="Wrobel A."/>
            <person name="Rasinkangas P."/>
            <person name="Parkhill J."/>
            <person name="Rea M.C."/>
            <person name="O'Sullivan O."/>
            <person name="Ritari J."/>
            <person name="Douillard F.P."/>
            <person name="Paul Ross R."/>
            <person name="Yang R."/>
            <person name="Briner A.E."/>
            <person name="Felis G.E."/>
            <person name="de Vos W.M."/>
            <person name="Barrangou R."/>
            <person name="Klaenhammer T.R."/>
            <person name="Caufield P.W."/>
            <person name="Cui Y."/>
            <person name="Zhang H."/>
            <person name="O'Toole P.W."/>
        </authorList>
    </citation>
    <scope>NUCLEOTIDE SEQUENCE [LARGE SCALE GENOMIC DNA]</scope>
    <source>
        <strain evidence="6 7">DSM 20634</strain>
    </source>
</reference>
<dbReference type="InterPro" id="IPR010899">
    <property type="entry name" value="UPF0344"/>
</dbReference>
<keyword evidence="4 5" id="KW-0472">Membrane</keyword>
<keyword evidence="7" id="KW-1185">Reference proteome</keyword>
<evidence type="ECO:0000256" key="4">
    <source>
        <dbReference type="ARBA" id="ARBA00023136"/>
    </source>
</evidence>
<keyword evidence="1" id="KW-1003">Cell membrane</keyword>
<organism evidence="6 7">
    <name type="scientific">Paucilactobacillus vaccinostercus DSM 20634</name>
    <dbReference type="NCBI Taxonomy" id="1423813"/>
    <lineage>
        <taxon>Bacteria</taxon>
        <taxon>Bacillati</taxon>
        <taxon>Bacillota</taxon>
        <taxon>Bacilli</taxon>
        <taxon>Lactobacillales</taxon>
        <taxon>Lactobacillaceae</taxon>
        <taxon>Paucilactobacillus</taxon>
    </lineage>
</organism>
<evidence type="ECO:0000256" key="2">
    <source>
        <dbReference type="ARBA" id="ARBA00022692"/>
    </source>
</evidence>
<comment type="caution">
    <text evidence="6">The sequence shown here is derived from an EMBL/GenBank/DDBJ whole genome shotgun (WGS) entry which is preliminary data.</text>
</comment>
<feature type="transmembrane region" description="Helical" evidence="5">
    <location>
        <begin position="75"/>
        <end position="96"/>
    </location>
</feature>
<dbReference type="Proteomes" id="UP000051733">
    <property type="component" value="Unassembled WGS sequence"/>
</dbReference>
<sequence>MLTTCLGFSAQTQKKVKTWLVISRTLYLLLLIIAGTRFFYLVTATPAMAIIKLLLTIVWVFFIEAGFTQKQEQHITVPLGTATALLFIANLTLNYYF</sequence>
<protein>
    <submittedName>
        <fullName evidence="6">Uncharacterized protein</fullName>
    </submittedName>
</protein>